<reference evidence="2" key="1">
    <citation type="submission" date="2023-10" db="EMBL/GenBank/DDBJ databases">
        <title>Genome assembly of Pristionchus species.</title>
        <authorList>
            <person name="Yoshida K."/>
            <person name="Sommer R.J."/>
        </authorList>
    </citation>
    <scope>NUCLEOTIDE SEQUENCE</scope>
    <source>
        <strain evidence="2">RS5133</strain>
    </source>
</reference>
<name>A0AAV5W5P0_9BILA</name>
<comment type="caution">
    <text evidence="2">The sequence shown here is derived from an EMBL/GenBank/DDBJ whole genome shotgun (WGS) entry which is preliminary data.</text>
</comment>
<sequence>IDVTKIDVQEYFRVRREFLEHRRAYQSIFSTKTAFTLPELTEIERKWNKLRISLDMAASRADHANLPHELAELSEWIAQGRALLNSHIKLAGAEPSRDRLALHQALTGHNKHFADLHRRREMLEVHGVEVTAEALEPLKLRMDNIAEEAPSRAATLRALLAHATARAYIAELEEKMKLWQSADSLALLNRWIKEYKQLAGENPRAKCTQHLDTLKRTTAADPTLDGPSMVAKVEQEGQETLRRFDGLLDILLKLRLLWSEFEEEIWRLEELAQTGLRTKQNTLAAESDAVSALEAQAEQLAPLLSTSARLAIEMRLAQLLAKKGDLAKMPVYTTRLVVELGYPSTSKEPSMLKKTVSHSSQIIMLLKTIEERLKTLAGSSSQRPEFSQKAQQMELQRRSTNLKTLRPVMEDVEQRIDALKKSVKDQITNITVETTKIRDQTTGPFGELVDASEYKKALDDMEERKTVRVQLSPEYITKIVIRLRVAIDRHETSEKEVEETEREVEECLAILGPDVPEEVQTAWRVKRDDIFTFRRVKQQLEEIEAGKVSPSLRELHHLGVLLSRLDTLPLSSLPGARLEARLAASKERVERETERKLKQLEMAGEEEVTAARELLTQSPSECLGESAVLRQRRERVLRSLDTKMDLFRRLQAFYDAVKFLRSRAVAHNTITVDERDAVATEIKDALARADSEWRRDAERLKAEVVAIQGSFFQLEFDRVSEKLSLLIHDLEKLLALNARRKDFLEGLEDFLRTAEASVDFCSQAAASSTTPDRENIEQITNDFCENLESKGVQLMQLQQAAEMTVAHFSVPSTVKRFRRRQLGDQGEPTFEDLYARLAALVDTPLPNEDDFPGAHGELLRRVRDAETAEAALLEDIESAPTTNEEQAKRLLALKTRLADLQNARKQLSLRVIRNYLDIINAR</sequence>
<dbReference type="Proteomes" id="UP001432322">
    <property type="component" value="Unassembled WGS sequence"/>
</dbReference>
<proteinExistence type="predicted"/>
<protein>
    <submittedName>
        <fullName evidence="2">Uncharacterized protein</fullName>
    </submittedName>
</protein>
<feature type="non-terminal residue" evidence="2">
    <location>
        <position position="922"/>
    </location>
</feature>
<gene>
    <name evidence="2" type="ORF">PFISCL1PPCAC_17624</name>
</gene>
<keyword evidence="3" id="KW-1185">Reference proteome</keyword>
<accession>A0AAV5W5P0</accession>
<feature type="coiled-coil region" evidence="1">
    <location>
        <begin position="575"/>
        <end position="606"/>
    </location>
</feature>
<dbReference type="AlphaFoldDB" id="A0AAV5W5P0"/>
<evidence type="ECO:0000256" key="1">
    <source>
        <dbReference type="SAM" id="Coils"/>
    </source>
</evidence>
<keyword evidence="1" id="KW-0175">Coiled coil</keyword>
<evidence type="ECO:0000313" key="2">
    <source>
        <dbReference type="EMBL" id="GMT26327.1"/>
    </source>
</evidence>
<feature type="coiled-coil region" evidence="1">
    <location>
        <begin position="483"/>
        <end position="510"/>
    </location>
</feature>
<dbReference type="EMBL" id="BTSY01000005">
    <property type="protein sequence ID" value="GMT26327.1"/>
    <property type="molecule type" value="Genomic_DNA"/>
</dbReference>
<feature type="coiled-coil region" evidence="1">
    <location>
        <begin position="883"/>
        <end position="910"/>
    </location>
</feature>
<organism evidence="2 3">
    <name type="scientific">Pristionchus fissidentatus</name>
    <dbReference type="NCBI Taxonomy" id="1538716"/>
    <lineage>
        <taxon>Eukaryota</taxon>
        <taxon>Metazoa</taxon>
        <taxon>Ecdysozoa</taxon>
        <taxon>Nematoda</taxon>
        <taxon>Chromadorea</taxon>
        <taxon>Rhabditida</taxon>
        <taxon>Rhabditina</taxon>
        <taxon>Diplogasteromorpha</taxon>
        <taxon>Diplogasteroidea</taxon>
        <taxon>Neodiplogasteridae</taxon>
        <taxon>Pristionchus</taxon>
    </lineage>
</organism>
<feature type="non-terminal residue" evidence="2">
    <location>
        <position position="1"/>
    </location>
</feature>
<evidence type="ECO:0000313" key="3">
    <source>
        <dbReference type="Proteomes" id="UP001432322"/>
    </source>
</evidence>